<dbReference type="GO" id="GO:0004335">
    <property type="term" value="F:galactokinase activity"/>
    <property type="evidence" value="ECO:0007669"/>
    <property type="project" value="UniProtKB-UniRule"/>
</dbReference>
<dbReference type="PANTHER" id="PTHR10457">
    <property type="entry name" value="MEVALONATE KINASE/GALACTOKINASE"/>
    <property type="match status" value="1"/>
</dbReference>
<dbReference type="PANTHER" id="PTHR10457:SF7">
    <property type="entry name" value="GALACTOKINASE-RELATED"/>
    <property type="match status" value="1"/>
</dbReference>
<evidence type="ECO:0000256" key="8">
    <source>
        <dbReference type="ARBA" id="ARBA00023144"/>
    </source>
</evidence>
<evidence type="ECO:0000256" key="1">
    <source>
        <dbReference type="ARBA" id="ARBA00006566"/>
    </source>
</evidence>
<keyword evidence="4" id="KW-0547">Nucleotide-binding</keyword>
<dbReference type="FunFam" id="3.30.70.890:FF:000001">
    <property type="entry name" value="Galactokinase"/>
    <property type="match status" value="1"/>
</dbReference>
<dbReference type="EMBL" id="BJOV01000005">
    <property type="protein sequence ID" value="GEE03758.1"/>
    <property type="molecule type" value="Genomic_DNA"/>
</dbReference>
<dbReference type="GO" id="GO:0046872">
    <property type="term" value="F:metal ion binding"/>
    <property type="evidence" value="ECO:0007669"/>
    <property type="project" value="UniProtKB-KW"/>
</dbReference>
<keyword evidence="3" id="KW-0479">Metal-binding</keyword>
<keyword evidence="15" id="KW-1185">Reference proteome</keyword>
<evidence type="ECO:0000256" key="2">
    <source>
        <dbReference type="ARBA" id="ARBA00022679"/>
    </source>
</evidence>
<dbReference type="AlphaFoldDB" id="A0A7I9VEI8"/>
<dbReference type="InterPro" id="IPR000705">
    <property type="entry name" value="Galactokinase"/>
</dbReference>
<dbReference type="GO" id="GO:0005524">
    <property type="term" value="F:ATP binding"/>
    <property type="evidence" value="ECO:0007669"/>
    <property type="project" value="UniProtKB-UniRule"/>
</dbReference>
<dbReference type="PRINTS" id="PR00959">
    <property type="entry name" value="MEVGALKINASE"/>
</dbReference>
<dbReference type="Pfam" id="PF10509">
    <property type="entry name" value="GalKase_gal_bdg"/>
    <property type="match status" value="1"/>
</dbReference>
<dbReference type="PROSITE" id="PS00627">
    <property type="entry name" value="GHMP_KINASES_ATP"/>
    <property type="match status" value="1"/>
</dbReference>
<dbReference type="InterPro" id="IPR014721">
    <property type="entry name" value="Ribsml_uS5_D2-typ_fold_subgr"/>
</dbReference>
<dbReference type="PRINTS" id="PR00473">
    <property type="entry name" value="GALCTOKINASE"/>
</dbReference>
<evidence type="ECO:0000259" key="11">
    <source>
        <dbReference type="Pfam" id="PF00288"/>
    </source>
</evidence>
<feature type="domain" description="Galactokinase N-terminal" evidence="13">
    <location>
        <begin position="6"/>
        <end position="37"/>
    </location>
</feature>
<reference evidence="15" key="1">
    <citation type="submission" date="2019-06" db="EMBL/GenBank/DDBJ databases">
        <title>Gordonia isolated from sludge of a wastewater treatment plant.</title>
        <authorList>
            <person name="Tamura T."/>
            <person name="Aoyama K."/>
            <person name="Kang Y."/>
            <person name="Saito S."/>
            <person name="Akiyama N."/>
            <person name="Yazawa K."/>
            <person name="Gonoi T."/>
            <person name="Mikami Y."/>
        </authorList>
    </citation>
    <scope>NUCLEOTIDE SEQUENCE [LARGE SCALE GENOMIC DNA]</scope>
    <source>
        <strain evidence="15">NBRC 107696</strain>
    </source>
</reference>
<comment type="caution">
    <text evidence="14">The sequence shown here is derived from an EMBL/GenBank/DDBJ whole genome shotgun (WGS) entry which is preliminary data.</text>
</comment>
<feature type="domain" description="GHMP kinase N-terminal" evidence="11">
    <location>
        <begin position="79"/>
        <end position="166"/>
    </location>
</feature>
<keyword evidence="6" id="KW-0067">ATP-binding</keyword>
<dbReference type="InterPro" id="IPR020568">
    <property type="entry name" value="Ribosomal_Su5_D2-typ_SF"/>
</dbReference>
<dbReference type="InterPro" id="IPR006203">
    <property type="entry name" value="GHMP_knse_ATP-bd_CS"/>
</dbReference>
<dbReference type="InterPro" id="IPR006204">
    <property type="entry name" value="GHMP_kinase_N_dom"/>
</dbReference>
<dbReference type="InterPro" id="IPR019539">
    <property type="entry name" value="GalKase_N"/>
</dbReference>
<dbReference type="NCBIfam" id="TIGR00131">
    <property type="entry name" value="gal_kin"/>
    <property type="match status" value="1"/>
</dbReference>
<dbReference type="SUPFAM" id="SSF54211">
    <property type="entry name" value="Ribosomal protein S5 domain 2-like"/>
    <property type="match status" value="1"/>
</dbReference>
<dbReference type="Gene3D" id="3.30.230.10">
    <property type="match status" value="1"/>
</dbReference>
<dbReference type="SUPFAM" id="SSF55060">
    <property type="entry name" value="GHMP Kinase, C-terminal domain"/>
    <property type="match status" value="1"/>
</dbReference>
<evidence type="ECO:0000256" key="10">
    <source>
        <dbReference type="NCBIfam" id="TIGR00131"/>
    </source>
</evidence>
<keyword evidence="9" id="KW-0119">Carbohydrate metabolism</keyword>
<name>A0A7I9VEI8_9ACTN</name>
<feature type="domain" description="GHMP kinase C-terminal" evidence="12">
    <location>
        <begin position="261"/>
        <end position="332"/>
    </location>
</feature>
<evidence type="ECO:0000256" key="5">
    <source>
        <dbReference type="ARBA" id="ARBA00022777"/>
    </source>
</evidence>
<organism evidence="14 15">
    <name type="scientific">Gordonia spumicola</name>
    <dbReference type="NCBI Taxonomy" id="589161"/>
    <lineage>
        <taxon>Bacteria</taxon>
        <taxon>Bacillati</taxon>
        <taxon>Actinomycetota</taxon>
        <taxon>Actinomycetes</taxon>
        <taxon>Mycobacteriales</taxon>
        <taxon>Gordoniaceae</taxon>
        <taxon>Gordonia</taxon>
    </lineage>
</organism>
<dbReference type="InterPro" id="IPR013750">
    <property type="entry name" value="GHMP_kinase_C_dom"/>
</dbReference>
<evidence type="ECO:0000256" key="3">
    <source>
        <dbReference type="ARBA" id="ARBA00022723"/>
    </source>
</evidence>
<dbReference type="Pfam" id="PF00288">
    <property type="entry name" value="GHMP_kinases_N"/>
    <property type="match status" value="1"/>
</dbReference>
<dbReference type="OrthoDB" id="250531at2"/>
<dbReference type="GO" id="GO:0006012">
    <property type="term" value="P:galactose metabolic process"/>
    <property type="evidence" value="ECO:0007669"/>
    <property type="project" value="UniProtKB-UniRule"/>
</dbReference>
<dbReference type="Pfam" id="PF08544">
    <property type="entry name" value="GHMP_kinases_C"/>
    <property type="match status" value="1"/>
</dbReference>
<evidence type="ECO:0000256" key="4">
    <source>
        <dbReference type="ARBA" id="ARBA00022741"/>
    </source>
</evidence>
<evidence type="ECO:0000313" key="15">
    <source>
        <dbReference type="Proteomes" id="UP000444960"/>
    </source>
</evidence>
<dbReference type="RefSeq" id="WP_161897226.1">
    <property type="nucleotide sequence ID" value="NZ_BJOV01000005.1"/>
</dbReference>
<keyword evidence="8" id="KW-0299">Galactose metabolism</keyword>
<dbReference type="InterPro" id="IPR036554">
    <property type="entry name" value="GHMP_kinase_C_sf"/>
</dbReference>
<accession>A0A7I9VEI8</accession>
<dbReference type="GO" id="GO:0005829">
    <property type="term" value="C:cytosol"/>
    <property type="evidence" value="ECO:0007669"/>
    <property type="project" value="TreeGrafter"/>
</dbReference>
<evidence type="ECO:0000256" key="9">
    <source>
        <dbReference type="ARBA" id="ARBA00023277"/>
    </source>
</evidence>
<evidence type="ECO:0000259" key="12">
    <source>
        <dbReference type="Pfam" id="PF08544"/>
    </source>
</evidence>
<evidence type="ECO:0000256" key="7">
    <source>
        <dbReference type="ARBA" id="ARBA00022842"/>
    </source>
</evidence>
<dbReference type="InterPro" id="IPR006206">
    <property type="entry name" value="Mevalonate/galactokinase"/>
</dbReference>
<protein>
    <recommendedName>
        <fullName evidence="10">Galactokinase</fullName>
        <ecNumber evidence="10">2.7.1.6</ecNumber>
    </recommendedName>
</protein>
<dbReference type="InterPro" id="IPR019741">
    <property type="entry name" value="Galactokinase_CS"/>
</dbReference>
<gene>
    <name evidence="14" type="primary">galK</name>
    <name evidence="14" type="ORF">nbrc107696_42040</name>
</gene>
<evidence type="ECO:0000313" key="14">
    <source>
        <dbReference type="EMBL" id="GEE03758.1"/>
    </source>
</evidence>
<dbReference type="Gene3D" id="3.30.70.890">
    <property type="entry name" value="GHMP kinase, C-terminal domain"/>
    <property type="match status" value="1"/>
</dbReference>
<sequence length="364" mass="37730">MTSVRAYAPGRVNLIGEHTDYNDGFSLPIALDRGTVVDLEVDETATHLRVETASDVDSASTSVIALDTSPGDVTGWAAYVAGCVWALRGDGVDVPGGRMRVGSDVPLGAGLSSSAALECAAVLAIAAAAGLRDVDRMTAARWAHRAENHYVGAATGLLDQMSSMFGAPDTALLIDFRSLEVSPIAIDIGDAVLLVIDSRTPHSHATGAYGDRRASCEAAAAVLGGSLRDVDDDAWRTIDDPLLRRRARHVLTENRRTLDCASALATGDVRAFGAAMSASHASMRDDFEITTPAIDAIVAHAVSSGAHGARMTGGGFGGSVIAVASPEAADRTETGLPDLIEEAGHPRPTVRAVRAGAGAWVTRR</sequence>
<dbReference type="Proteomes" id="UP000444960">
    <property type="component" value="Unassembled WGS sequence"/>
</dbReference>
<evidence type="ECO:0000256" key="6">
    <source>
        <dbReference type="ARBA" id="ARBA00022840"/>
    </source>
</evidence>
<dbReference type="PROSITE" id="PS00106">
    <property type="entry name" value="GALACTOKINASE"/>
    <property type="match status" value="1"/>
</dbReference>
<proteinExistence type="inferred from homology"/>
<evidence type="ECO:0000259" key="13">
    <source>
        <dbReference type="Pfam" id="PF10509"/>
    </source>
</evidence>
<dbReference type="EC" id="2.7.1.6" evidence="10"/>
<comment type="similarity">
    <text evidence="1">Belongs to the GHMP kinase family. GalK subfamily.</text>
</comment>
<keyword evidence="5 14" id="KW-0418">Kinase</keyword>
<dbReference type="PIRSF" id="PIRSF000530">
    <property type="entry name" value="Galactokinase"/>
    <property type="match status" value="1"/>
</dbReference>
<keyword evidence="7" id="KW-0460">Magnesium</keyword>
<keyword evidence="2" id="KW-0808">Transferase</keyword>